<reference evidence="1 2" key="1">
    <citation type="submission" date="2018-06" db="EMBL/GenBank/DDBJ databases">
        <authorList>
            <consortium name="Pathogen Informatics"/>
            <person name="Doyle S."/>
        </authorList>
    </citation>
    <scope>NUCLEOTIDE SEQUENCE [LARGE SCALE GENOMIC DNA]</scope>
    <source>
        <strain evidence="1 2">NCTC9601</strain>
    </source>
</reference>
<gene>
    <name evidence="1" type="ORF">NCTC9601_02019</name>
</gene>
<name>A0A2X1SML0_KLEPN</name>
<sequence>MGLRQQLRVVLFQPHQLIQGVERKRADAGYLLQLVRGHILADILHHRRGARAFPADDRIQQGALLIHQRAIDAQGRDGDAAHRAGGQLVMDLPTAVGKALHNGLQRPLVPVAFFRRDVAGVRRCGAGDNVPLSIHGHRPHVRGAAVEDQDNVLLHSDSRNNIAGWRSAYPAYRPRASVGQVSLRLRAKPTC</sequence>
<accession>A0A2X1SML0</accession>
<dbReference type="EMBL" id="UASN01000017">
    <property type="protein sequence ID" value="SPX54861.1"/>
    <property type="molecule type" value="Genomic_DNA"/>
</dbReference>
<evidence type="ECO:0000313" key="2">
    <source>
        <dbReference type="Proteomes" id="UP000251123"/>
    </source>
</evidence>
<proteinExistence type="predicted"/>
<dbReference type="AlphaFoldDB" id="A0A2X1SML0"/>
<dbReference type="Proteomes" id="UP000251123">
    <property type="component" value="Unassembled WGS sequence"/>
</dbReference>
<evidence type="ECO:0000313" key="1">
    <source>
        <dbReference type="EMBL" id="SPX54861.1"/>
    </source>
</evidence>
<organism evidence="1 2">
    <name type="scientific">Klebsiella pneumoniae</name>
    <dbReference type="NCBI Taxonomy" id="573"/>
    <lineage>
        <taxon>Bacteria</taxon>
        <taxon>Pseudomonadati</taxon>
        <taxon>Pseudomonadota</taxon>
        <taxon>Gammaproteobacteria</taxon>
        <taxon>Enterobacterales</taxon>
        <taxon>Enterobacteriaceae</taxon>
        <taxon>Klebsiella/Raoultella group</taxon>
        <taxon>Klebsiella</taxon>
        <taxon>Klebsiella pneumoniae complex</taxon>
    </lineage>
</organism>
<protein>
    <submittedName>
        <fullName evidence="1">Uncharacterized protein</fullName>
    </submittedName>
</protein>